<reference evidence="3" key="1">
    <citation type="submission" date="2015-07" db="EMBL/GenBank/DDBJ databases">
        <title>Nocardia seriolae U-1 whole genome shotgun sequence.</title>
        <authorList>
            <person name="Imajoh M."/>
            <person name="Fukumoto Y."/>
            <person name="Sukeda M."/>
            <person name="Yamane J."/>
            <person name="Yamasaki K."/>
            <person name="Shimizu M."/>
            <person name="Ohnishi K."/>
            <person name="Oshima S."/>
        </authorList>
    </citation>
    <scope>NUCLEOTIDE SEQUENCE [LARGE SCALE GENOMIC DNA]</scope>
    <source>
        <strain evidence="3">U-1</strain>
    </source>
</reference>
<evidence type="ECO:0000313" key="1">
    <source>
        <dbReference type="EMBL" id="APA97710.1"/>
    </source>
</evidence>
<dbReference type="RefSeq" id="WP_033087850.1">
    <property type="nucleotide sequence ID" value="NZ_AP017900.1"/>
</dbReference>
<dbReference type="KEGG" id="nsr:NS506_03660"/>
<keyword evidence="3" id="KW-1185">Reference proteome</keyword>
<accession>A0A0B8N528</accession>
<name>A0A0B8N528_9NOCA</name>
<dbReference type="OrthoDB" id="5178774at2"/>
<evidence type="ECO:0000313" key="2">
    <source>
        <dbReference type="EMBL" id="GAP28935.1"/>
    </source>
</evidence>
<dbReference type="Pfam" id="PF10698">
    <property type="entry name" value="DUF2505"/>
    <property type="match status" value="1"/>
</dbReference>
<dbReference type="Proteomes" id="UP000037179">
    <property type="component" value="Unassembled WGS sequence"/>
</dbReference>
<proteinExistence type="predicted"/>
<evidence type="ECO:0000313" key="4">
    <source>
        <dbReference type="Proteomes" id="UP000180166"/>
    </source>
</evidence>
<sequence length="167" mass="18331">MPRSVQHTTPYPYPDTLFHTALGTREYWERRIHEIDGPEAELAAFEVTPTGTLVAVNTVIPASSLPGPAATFRPNGVRYRYSETWSEPVDGVARGRMDGQVEGMTIKLGADLLVRRTDAGCEFAMNGTIEARVPLIGRLIEADMGKTFTSTAAAIDEFTMKWLENAA</sequence>
<dbReference type="GeneID" id="93375746"/>
<dbReference type="InterPro" id="IPR019639">
    <property type="entry name" value="DUF2505"/>
</dbReference>
<organism evidence="2 3">
    <name type="scientific">Nocardia seriolae</name>
    <dbReference type="NCBI Taxonomy" id="37332"/>
    <lineage>
        <taxon>Bacteria</taxon>
        <taxon>Bacillati</taxon>
        <taxon>Actinomycetota</taxon>
        <taxon>Actinomycetes</taxon>
        <taxon>Mycobacteriales</taxon>
        <taxon>Nocardiaceae</taxon>
        <taxon>Nocardia</taxon>
    </lineage>
</organism>
<dbReference type="EMBL" id="CP017839">
    <property type="protein sequence ID" value="APA97710.1"/>
    <property type="molecule type" value="Genomic_DNA"/>
</dbReference>
<dbReference type="EMBL" id="BBYQ01000046">
    <property type="protein sequence ID" value="GAP28935.1"/>
    <property type="molecule type" value="Genomic_DNA"/>
</dbReference>
<dbReference type="Proteomes" id="UP000180166">
    <property type="component" value="Chromosome"/>
</dbReference>
<reference evidence="2 3" key="2">
    <citation type="journal article" date="2016" name="Genome Announc.">
        <title>Draft Genome Sequence of Erythromycin- and Oxytetracycline-Sensitive Nocardia seriolae Strain U-1 (NBRC 110359).</title>
        <authorList>
            <person name="Imajoh M."/>
            <person name="Sukeda M."/>
            <person name="Shimizu M."/>
            <person name="Yamane J."/>
            <person name="Ohnishi K."/>
            <person name="Oshima S."/>
        </authorList>
    </citation>
    <scope>NUCLEOTIDE SEQUENCE [LARGE SCALE GENOMIC DNA]</scope>
    <source>
        <strain evidence="2 3">U-1</strain>
    </source>
</reference>
<evidence type="ECO:0000313" key="3">
    <source>
        <dbReference type="Proteomes" id="UP000037179"/>
    </source>
</evidence>
<gene>
    <name evidence="1" type="ORF">NS506_03660</name>
    <name evidence="2" type="ORF">NSK11_contig00046-0020</name>
</gene>
<protein>
    <submittedName>
        <fullName evidence="2">Uncharacterized protein</fullName>
    </submittedName>
</protein>
<dbReference type="AlphaFoldDB" id="A0A0B8N528"/>
<reference evidence="1 4" key="3">
    <citation type="submission" date="2016-10" db="EMBL/GenBank/DDBJ databases">
        <title>Genome sequence of Nocardia seriolae strain EM150506, isolated from Anguila japonica.</title>
        <authorList>
            <person name="Han H.-J."/>
        </authorList>
    </citation>
    <scope>NUCLEOTIDE SEQUENCE [LARGE SCALE GENOMIC DNA]</scope>
    <source>
        <strain evidence="1 4">EM150506</strain>
    </source>
</reference>